<evidence type="ECO:0000256" key="3">
    <source>
        <dbReference type="ARBA" id="ARBA00023082"/>
    </source>
</evidence>
<dbReference type="Pfam" id="PF04542">
    <property type="entry name" value="Sigma70_r2"/>
    <property type="match status" value="1"/>
</dbReference>
<dbReference type="InterPro" id="IPR014284">
    <property type="entry name" value="RNA_pol_sigma-70_dom"/>
</dbReference>
<dbReference type="EMBL" id="CP003190">
    <property type="protein sequence ID" value="AGL84224.1"/>
    <property type="molecule type" value="Genomic_DNA"/>
</dbReference>
<sequence length="177" mass="19994">METGDDQQQLSALFIAQRGGLIRMLARVVGCANLAEDLAQETYLRVAKALNARPIEHLQPFLYQTAQYLAFDHLRSQRSKRRFEYQPTDASQLSEVPTAAPGPESHVQGQQQLHLLQQVLATLPKRQQQILVLHKLHDLSQSQIAQRLQVSLSTVEKDLRHALNACIKATDRQNPDD</sequence>
<gene>
    <name evidence="8" type="ORF">PFLCHA0_c24530</name>
</gene>
<dbReference type="Proteomes" id="UP000013940">
    <property type="component" value="Chromosome"/>
</dbReference>
<dbReference type="InterPro" id="IPR013249">
    <property type="entry name" value="RNA_pol_sigma70_r4_t2"/>
</dbReference>
<name>A0A2C9EKQ1_PSEPH</name>
<dbReference type="InterPro" id="IPR013324">
    <property type="entry name" value="RNA_pol_sigma_r3/r4-like"/>
</dbReference>
<accession>A0A2C9EKQ1</accession>
<dbReference type="InterPro" id="IPR013325">
    <property type="entry name" value="RNA_pol_sigma_r2"/>
</dbReference>
<evidence type="ECO:0000256" key="2">
    <source>
        <dbReference type="ARBA" id="ARBA00023015"/>
    </source>
</evidence>
<dbReference type="SUPFAM" id="SSF88946">
    <property type="entry name" value="Sigma2 domain of RNA polymerase sigma factors"/>
    <property type="match status" value="1"/>
</dbReference>
<dbReference type="RefSeq" id="WP_011060692.1">
    <property type="nucleotide sequence ID" value="NC_021237.1"/>
</dbReference>
<dbReference type="Gene3D" id="1.10.10.10">
    <property type="entry name" value="Winged helix-like DNA-binding domain superfamily/Winged helix DNA-binding domain"/>
    <property type="match status" value="1"/>
</dbReference>
<evidence type="ECO:0000313" key="8">
    <source>
        <dbReference type="EMBL" id="AGL84224.1"/>
    </source>
</evidence>
<dbReference type="eggNOG" id="COG1595">
    <property type="taxonomic scope" value="Bacteria"/>
</dbReference>
<evidence type="ECO:0000313" key="9">
    <source>
        <dbReference type="Proteomes" id="UP000013940"/>
    </source>
</evidence>
<dbReference type="NCBIfam" id="TIGR02937">
    <property type="entry name" value="sigma70-ECF"/>
    <property type="match status" value="1"/>
</dbReference>
<evidence type="ECO:0000256" key="4">
    <source>
        <dbReference type="ARBA" id="ARBA00023163"/>
    </source>
</evidence>
<dbReference type="InterPro" id="IPR007627">
    <property type="entry name" value="RNA_pol_sigma70_r2"/>
</dbReference>
<evidence type="ECO:0000259" key="6">
    <source>
        <dbReference type="Pfam" id="PF04542"/>
    </source>
</evidence>
<feature type="domain" description="RNA polymerase sigma factor 70 region 4 type 2" evidence="7">
    <location>
        <begin position="115"/>
        <end position="166"/>
    </location>
</feature>
<proteinExistence type="inferred from homology"/>
<dbReference type="Gene3D" id="1.10.1740.10">
    <property type="match status" value="1"/>
</dbReference>
<dbReference type="GO" id="GO:0006352">
    <property type="term" value="P:DNA-templated transcription initiation"/>
    <property type="evidence" value="ECO:0007669"/>
    <property type="project" value="InterPro"/>
</dbReference>
<dbReference type="SUPFAM" id="SSF88659">
    <property type="entry name" value="Sigma3 and sigma4 domains of RNA polymerase sigma factors"/>
    <property type="match status" value="1"/>
</dbReference>
<feature type="region of interest" description="Disordered" evidence="5">
    <location>
        <begin position="80"/>
        <end position="106"/>
    </location>
</feature>
<keyword evidence="3" id="KW-0731">Sigma factor</keyword>
<dbReference type="PANTHER" id="PTHR43133">
    <property type="entry name" value="RNA POLYMERASE ECF-TYPE SIGMA FACTO"/>
    <property type="match status" value="1"/>
</dbReference>
<comment type="similarity">
    <text evidence="1">Belongs to the sigma-70 factor family. ECF subfamily.</text>
</comment>
<keyword evidence="4" id="KW-0804">Transcription</keyword>
<protein>
    <submittedName>
        <fullName evidence="8">RNA polymerase sigma-70 family protein</fullName>
    </submittedName>
</protein>
<evidence type="ECO:0000256" key="5">
    <source>
        <dbReference type="SAM" id="MobiDB-lite"/>
    </source>
</evidence>
<dbReference type="InterPro" id="IPR036388">
    <property type="entry name" value="WH-like_DNA-bd_sf"/>
</dbReference>
<dbReference type="Pfam" id="PF08281">
    <property type="entry name" value="Sigma70_r4_2"/>
    <property type="match status" value="1"/>
</dbReference>
<dbReference type="GeneID" id="57475448"/>
<dbReference type="GO" id="GO:0003677">
    <property type="term" value="F:DNA binding"/>
    <property type="evidence" value="ECO:0007669"/>
    <property type="project" value="InterPro"/>
</dbReference>
<dbReference type="GO" id="GO:0016987">
    <property type="term" value="F:sigma factor activity"/>
    <property type="evidence" value="ECO:0007669"/>
    <property type="project" value="UniProtKB-KW"/>
</dbReference>
<dbReference type="AlphaFoldDB" id="A0A2C9EKQ1"/>
<reference evidence="9" key="1">
    <citation type="journal article" date="2014" name="Genome Announc.">
        <title>Full-genome sequence of the plant growth-promoting bacterium Pseudomonas protegens CHA0.</title>
        <authorList>
            <person name="Jousset A."/>
            <person name="Schuldes J."/>
            <person name="Keel C."/>
            <person name="Maurhofer M."/>
            <person name="Daniel R."/>
            <person name="Scheu S."/>
            <person name="Thuermer A."/>
        </authorList>
    </citation>
    <scope>NUCLEOTIDE SEQUENCE [LARGE SCALE GENOMIC DNA]</scope>
    <source>
        <strain evidence="9">DSM 19095 / LMG 27888 / CFBP 6595 / CHA0</strain>
    </source>
</reference>
<evidence type="ECO:0000259" key="7">
    <source>
        <dbReference type="Pfam" id="PF08281"/>
    </source>
</evidence>
<dbReference type="HOGENOM" id="CLU_047691_12_5_6"/>
<dbReference type="InterPro" id="IPR039425">
    <property type="entry name" value="RNA_pol_sigma-70-like"/>
</dbReference>
<dbReference type="PANTHER" id="PTHR43133:SF63">
    <property type="entry name" value="RNA POLYMERASE SIGMA FACTOR FECI-RELATED"/>
    <property type="match status" value="1"/>
</dbReference>
<feature type="domain" description="RNA polymerase sigma-70 region 2" evidence="6">
    <location>
        <begin position="20"/>
        <end position="78"/>
    </location>
</feature>
<organism evidence="8 9">
    <name type="scientific">Pseudomonas protegens (strain DSM 19095 / LMG 27888 / CFBP 6595 / CHA0)</name>
    <dbReference type="NCBI Taxonomy" id="1124983"/>
    <lineage>
        <taxon>Bacteria</taxon>
        <taxon>Pseudomonadati</taxon>
        <taxon>Pseudomonadota</taxon>
        <taxon>Gammaproteobacteria</taxon>
        <taxon>Pseudomonadales</taxon>
        <taxon>Pseudomonadaceae</taxon>
        <taxon>Pseudomonas</taxon>
    </lineage>
</organism>
<dbReference type="KEGG" id="pprc:PFLCHA0_c24530"/>
<keyword evidence="2" id="KW-0805">Transcription regulation</keyword>
<evidence type="ECO:0000256" key="1">
    <source>
        <dbReference type="ARBA" id="ARBA00010641"/>
    </source>
</evidence>